<dbReference type="AlphaFoldDB" id="A0A0F9G7P6"/>
<proteinExistence type="predicted"/>
<sequence>MSKELIPGHPKPSIEPDGDLDMGDVKIDNIKTLNIESASELTIASGVVTAVRGHHSIDTEADASTDDLDTINGLDNNDLLLIFAASGARTVRIRNGVDNIFLRHQIQSKSYSFASPTGSSGTFYAAGFLNWSTTEANLNDTSPTNVTHGSSNVAYAAHAGLVAKQAGTTNQGTVSIVVSGTSIDDSNNRTAADSETLVADITAMVTNQFFTSSKKWIGTVTWTITGSGGASTFNADFNYGLCKYDDFGNQDYTVTDLEIVGRAGAADTGFNVRLFHYNTADWTYAASGFVPGPTAGD</sequence>
<organism evidence="2">
    <name type="scientific">marine sediment metagenome</name>
    <dbReference type="NCBI Taxonomy" id="412755"/>
    <lineage>
        <taxon>unclassified sequences</taxon>
        <taxon>metagenomes</taxon>
        <taxon>ecological metagenomes</taxon>
    </lineage>
</organism>
<accession>A0A0F9G7P6</accession>
<comment type="caution">
    <text evidence="2">The sequence shown here is derived from an EMBL/GenBank/DDBJ whole genome shotgun (WGS) entry which is preliminary data.</text>
</comment>
<reference evidence="2" key="1">
    <citation type="journal article" date="2015" name="Nature">
        <title>Complex archaea that bridge the gap between prokaryotes and eukaryotes.</title>
        <authorList>
            <person name="Spang A."/>
            <person name="Saw J.H."/>
            <person name="Jorgensen S.L."/>
            <person name="Zaremba-Niedzwiedzka K."/>
            <person name="Martijn J."/>
            <person name="Lind A.E."/>
            <person name="van Eijk R."/>
            <person name="Schleper C."/>
            <person name="Guy L."/>
            <person name="Ettema T.J."/>
        </authorList>
    </citation>
    <scope>NUCLEOTIDE SEQUENCE</scope>
</reference>
<evidence type="ECO:0000256" key="1">
    <source>
        <dbReference type="SAM" id="MobiDB-lite"/>
    </source>
</evidence>
<evidence type="ECO:0000313" key="2">
    <source>
        <dbReference type="EMBL" id="KKL65520.1"/>
    </source>
</evidence>
<protein>
    <submittedName>
        <fullName evidence="2">Uncharacterized protein</fullName>
    </submittedName>
</protein>
<feature type="non-terminal residue" evidence="2">
    <location>
        <position position="297"/>
    </location>
</feature>
<feature type="region of interest" description="Disordered" evidence="1">
    <location>
        <begin position="1"/>
        <end position="21"/>
    </location>
</feature>
<name>A0A0F9G7P6_9ZZZZ</name>
<gene>
    <name evidence="2" type="ORF">LCGC14_2154130</name>
</gene>
<dbReference type="EMBL" id="LAZR01027505">
    <property type="protein sequence ID" value="KKL65520.1"/>
    <property type="molecule type" value="Genomic_DNA"/>
</dbReference>